<gene>
    <name evidence="1" type="ORF">H6F44_13885</name>
</gene>
<protein>
    <submittedName>
        <fullName evidence="1">Type II toxin-antitoxin system RelE/ParE family toxin</fullName>
    </submittedName>
</protein>
<dbReference type="InterPro" id="IPR035093">
    <property type="entry name" value="RelE/ParE_toxin_dom_sf"/>
</dbReference>
<organism evidence="1 2">
    <name type="scientific">Pseudanabaena cinerea FACHB-1277</name>
    <dbReference type="NCBI Taxonomy" id="2949581"/>
    <lineage>
        <taxon>Bacteria</taxon>
        <taxon>Bacillati</taxon>
        <taxon>Cyanobacteriota</taxon>
        <taxon>Cyanophyceae</taxon>
        <taxon>Pseudanabaenales</taxon>
        <taxon>Pseudanabaenaceae</taxon>
        <taxon>Pseudanabaena</taxon>
        <taxon>Pseudanabaena cinerea</taxon>
    </lineage>
</organism>
<reference evidence="1 2" key="1">
    <citation type="journal article" date="2015" name="ISME J.">
        <title>Draft Genome Sequence of Streptomyces incarnatus NRRL8089, which Produces the Nucleoside Antibiotic Sinefungin.</title>
        <authorList>
            <person name="Oshima K."/>
            <person name="Hattori M."/>
            <person name="Shimizu H."/>
            <person name="Fukuda K."/>
            <person name="Nemoto M."/>
            <person name="Inagaki K."/>
            <person name="Tamura T."/>
        </authorList>
    </citation>
    <scope>NUCLEOTIDE SEQUENCE [LARGE SCALE GENOMIC DNA]</scope>
    <source>
        <strain evidence="1 2">FACHB-1277</strain>
    </source>
</reference>
<keyword evidence="2" id="KW-1185">Reference proteome</keyword>
<evidence type="ECO:0000313" key="2">
    <source>
        <dbReference type="Proteomes" id="UP000631421"/>
    </source>
</evidence>
<evidence type="ECO:0000313" key="1">
    <source>
        <dbReference type="EMBL" id="MBD2151202.1"/>
    </source>
</evidence>
<dbReference type="PANTHER" id="PTHR40266:SF2">
    <property type="entry name" value="TOXIN HIGB-1"/>
    <property type="match status" value="1"/>
</dbReference>
<dbReference type="RefSeq" id="WP_190351617.1">
    <property type="nucleotide sequence ID" value="NZ_JACJPY010000045.1"/>
</dbReference>
<name>A0A926UU74_9CYAN</name>
<accession>A0A926UU74</accession>
<dbReference type="EMBL" id="JACJPY010000045">
    <property type="protein sequence ID" value="MBD2151202.1"/>
    <property type="molecule type" value="Genomic_DNA"/>
</dbReference>
<dbReference type="Gene3D" id="3.30.2310.20">
    <property type="entry name" value="RelE-like"/>
    <property type="match status" value="1"/>
</dbReference>
<dbReference type="PANTHER" id="PTHR40266">
    <property type="entry name" value="TOXIN HIGB-1"/>
    <property type="match status" value="1"/>
</dbReference>
<dbReference type="AlphaFoldDB" id="A0A926UU74"/>
<sequence length="93" mass="10884">MIVSFACKETEKIWQGVRSRKLPSDIQERALRKLRQLDVSANLEDLRVPPANHLEALVGDRTGQYSIRITKQWRICFVWQNGNAYDVEIVDYH</sequence>
<dbReference type="Pfam" id="PF05015">
    <property type="entry name" value="HigB-like_toxin"/>
    <property type="match status" value="1"/>
</dbReference>
<dbReference type="Proteomes" id="UP000631421">
    <property type="component" value="Unassembled WGS sequence"/>
</dbReference>
<dbReference type="SUPFAM" id="SSF143011">
    <property type="entry name" value="RelE-like"/>
    <property type="match status" value="1"/>
</dbReference>
<comment type="caution">
    <text evidence="1">The sequence shown here is derived from an EMBL/GenBank/DDBJ whole genome shotgun (WGS) entry which is preliminary data.</text>
</comment>
<dbReference type="InterPro" id="IPR007711">
    <property type="entry name" value="HigB-1"/>
</dbReference>
<proteinExistence type="predicted"/>